<dbReference type="STRING" id="1176165.GCA_001584405_01413"/>
<accession>A0A2I1IHY3</accession>
<feature type="compositionally biased region" description="Polar residues" evidence="1">
    <location>
        <begin position="1"/>
        <end position="11"/>
    </location>
</feature>
<organism evidence="3 4">
    <name type="scientific">Brevibacterium ravenspurgense</name>
    <dbReference type="NCBI Taxonomy" id="479117"/>
    <lineage>
        <taxon>Bacteria</taxon>
        <taxon>Bacillati</taxon>
        <taxon>Actinomycetota</taxon>
        <taxon>Actinomycetes</taxon>
        <taxon>Micrococcales</taxon>
        <taxon>Brevibacteriaceae</taxon>
        <taxon>Brevibacterium</taxon>
    </lineage>
</organism>
<dbReference type="Proteomes" id="UP000242755">
    <property type="component" value="Unassembled WGS sequence"/>
</dbReference>
<sequence>MSKPSSRSPQRTWDEGWRMTEAGSTGHTSRLAGATSPYLRAHAEQPVDWYPWGPEAFAEAKRRDVPVMVSIGYSTCHWCHVMARESFSDPAIAAQINEHFVAVKVDREELPAVDEQYMNALQAMRGHGGWPLTAFADADGVPFFLGTYFPPQPRMGQPSFSMVLQAVANTWQERREQVADITAKMRSTLEQLAAGPDSAQTQAQAAQAGAPGQARPADSAAQTDQRHLDRSFADAVSADILGAQHWALMDEADATNGGFGSAQKFPPLMSLMALIKCHHRGPERLKFIRRTFLSMASRGLRDHVAGGIFRYCVDPHWSVPHFEKMLYDNALYLRAAAAWFGLEDSLEPGSRWARLARREAYDTAEFLLRDMRLDSGGFATALDADSLDAHGQPAEGAYYLEDHEVELTGSPYAPVLSEELGFVLHAPGIEQWAEGADGAAGDNSGDSRPEPWLTETALAARERLLRAREHRSAPLRDDKLITAHTAMTASAFAFASAVFVEPEWLTAAEEAFAAAAALRTDTGLARSAFQGEPGPGKAGLSDWAQLAGAAAELGKTSVAQELLTELSERFLTGTVRDYEHDPLLTTGGMSAFDDTEPSGVAAAAHAALCLGLLDETAGGPQWLQTAQRLVLAASDIMYRAPRAAGWLQVTAEGLLNAVRVESDDPHLLSIGARHPVTTVLRRQAPGSAAGQPQTGTATVCRGYECSLPTADPQQVRRLLDGTSS</sequence>
<gene>
    <name evidence="3" type="ORF">CYJ40_03965</name>
</gene>
<evidence type="ECO:0000313" key="4">
    <source>
        <dbReference type="Proteomes" id="UP000242755"/>
    </source>
</evidence>
<reference evidence="3 4" key="1">
    <citation type="submission" date="2017-12" db="EMBL/GenBank/DDBJ databases">
        <title>Phylogenetic diversity of female urinary microbiome.</title>
        <authorList>
            <person name="Thomas-White K."/>
            <person name="Wolfe A.J."/>
        </authorList>
    </citation>
    <scope>NUCLEOTIDE SEQUENCE [LARGE SCALE GENOMIC DNA]</scope>
    <source>
        <strain evidence="3 4">UMB0426</strain>
    </source>
</reference>
<dbReference type="InterPro" id="IPR008928">
    <property type="entry name" value="6-hairpin_glycosidase_sf"/>
</dbReference>
<dbReference type="CDD" id="cd02955">
    <property type="entry name" value="SSP411"/>
    <property type="match status" value="1"/>
</dbReference>
<dbReference type="InterPro" id="IPR036249">
    <property type="entry name" value="Thioredoxin-like_sf"/>
</dbReference>
<dbReference type="InterPro" id="IPR004879">
    <property type="entry name" value="Ssp411-like_TRX"/>
</dbReference>
<feature type="domain" description="Spermatogenesis-associated protein 20-like TRX" evidence="2">
    <location>
        <begin position="29"/>
        <end position="189"/>
    </location>
</feature>
<dbReference type="AlphaFoldDB" id="A0A2I1IHY3"/>
<proteinExistence type="predicted"/>
<comment type="caution">
    <text evidence="3">The sequence shown here is derived from an EMBL/GenBank/DDBJ whole genome shotgun (WGS) entry which is preliminary data.</text>
</comment>
<evidence type="ECO:0000259" key="2">
    <source>
        <dbReference type="Pfam" id="PF03190"/>
    </source>
</evidence>
<dbReference type="Gene3D" id="3.40.30.10">
    <property type="entry name" value="Glutaredoxin"/>
    <property type="match status" value="1"/>
</dbReference>
<protein>
    <recommendedName>
        <fullName evidence="2">Spermatogenesis-associated protein 20-like TRX domain-containing protein</fullName>
    </recommendedName>
</protein>
<dbReference type="EMBL" id="PKGO01000003">
    <property type="protein sequence ID" value="PKY70731.1"/>
    <property type="molecule type" value="Genomic_DNA"/>
</dbReference>
<feature type="region of interest" description="Disordered" evidence="1">
    <location>
        <begin position="192"/>
        <end position="226"/>
    </location>
</feature>
<name>A0A2I1IHY3_9MICO</name>
<evidence type="ECO:0000313" key="3">
    <source>
        <dbReference type="EMBL" id="PKY70731.1"/>
    </source>
</evidence>
<dbReference type="PANTHER" id="PTHR42899">
    <property type="entry name" value="SPERMATOGENESIS-ASSOCIATED PROTEIN 20"/>
    <property type="match status" value="1"/>
</dbReference>
<feature type="region of interest" description="Disordered" evidence="1">
    <location>
        <begin position="1"/>
        <end position="31"/>
    </location>
</feature>
<dbReference type="GO" id="GO:0005975">
    <property type="term" value="P:carbohydrate metabolic process"/>
    <property type="evidence" value="ECO:0007669"/>
    <property type="project" value="InterPro"/>
</dbReference>
<dbReference type="PANTHER" id="PTHR42899:SF1">
    <property type="entry name" value="SPERMATOGENESIS-ASSOCIATED PROTEIN 20"/>
    <property type="match status" value="1"/>
</dbReference>
<dbReference type="Pfam" id="PF03190">
    <property type="entry name" value="Thioredox_DsbH"/>
    <property type="match status" value="1"/>
</dbReference>
<dbReference type="PIRSF" id="PIRSF006402">
    <property type="entry name" value="UCP006402_thioredoxin"/>
    <property type="match status" value="1"/>
</dbReference>
<feature type="compositionally biased region" description="Low complexity" evidence="1">
    <location>
        <begin position="199"/>
        <end position="217"/>
    </location>
</feature>
<dbReference type="SUPFAM" id="SSF52833">
    <property type="entry name" value="Thioredoxin-like"/>
    <property type="match status" value="1"/>
</dbReference>
<evidence type="ECO:0000256" key="1">
    <source>
        <dbReference type="SAM" id="MobiDB-lite"/>
    </source>
</evidence>
<dbReference type="SUPFAM" id="SSF48208">
    <property type="entry name" value="Six-hairpin glycosidases"/>
    <property type="match status" value="1"/>
</dbReference>
<dbReference type="InterPro" id="IPR024705">
    <property type="entry name" value="Ssp411"/>
</dbReference>